<keyword evidence="2" id="KW-1185">Reference proteome</keyword>
<comment type="caution">
    <text evidence="1">The sequence shown here is derived from an EMBL/GenBank/DDBJ whole genome shotgun (WGS) entry which is preliminary data.</text>
</comment>
<protein>
    <submittedName>
        <fullName evidence="1">Uncharacterized protein</fullName>
    </submittedName>
</protein>
<evidence type="ECO:0000313" key="1">
    <source>
        <dbReference type="EMBL" id="KAJ3497312.1"/>
    </source>
</evidence>
<gene>
    <name evidence="1" type="ORF">NLG97_g2001</name>
</gene>
<dbReference type="Proteomes" id="UP001148737">
    <property type="component" value="Unassembled WGS sequence"/>
</dbReference>
<organism evidence="1 2">
    <name type="scientific">Lecanicillium saksenae</name>
    <dbReference type="NCBI Taxonomy" id="468837"/>
    <lineage>
        <taxon>Eukaryota</taxon>
        <taxon>Fungi</taxon>
        <taxon>Dikarya</taxon>
        <taxon>Ascomycota</taxon>
        <taxon>Pezizomycotina</taxon>
        <taxon>Sordariomycetes</taxon>
        <taxon>Hypocreomycetidae</taxon>
        <taxon>Hypocreales</taxon>
        <taxon>Cordycipitaceae</taxon>
        <taxon>Lecanicillium</taxon>
    </lineage>
</organism>
<accession>A0ACC1R3X0</accession>
<proteinExistence type="predicted"/>
<sequence length="213" mass="23656">MFLAPPRSHRASAINNNATAPTIVRKHIYTAIARGQQSMSRRAITRRALSLSVTKPLHHLHGRRTFYASALVGKDPRIPNLGKEIIDDFAQLREDYAAPKYPIVLAHGLFGFSELRIGPRLPAVQYWHGIKDALQANGATVFATSVPPSSSIAVRAAAGRHFAAWLAESTVDIASMVDATQEIISFYECYEKYNEKLTREQINRFVKAGSLDR</sequence>
<reference evidence="1" key="1">
    <citation type="submission" date="2022-07" db="EMBL/GenBank/DDBJ databases">
        <title>Genome Sequence of Lecanicillium saksenae.</title>
        <authorList>
            <person name="Buettner E."/>
        </authorList>
    </citation>
    <scope>NUCLEOTIDE SEQUENCE</scope>
    <source>
        <strain evidence="1">VT-O1</strain>
    </source>
</reference>
<evidence type="ECO:0000313" key="2">
    <source>
        <dbReference type="Proteomes" id="UP001148737"/>
    </source>
</evidence>
<name>A0ACC1R3X0_9HYPO</name>
<dbReference type="EMBL" id="JANAKD010000120">
    <property type="protein sequence ID" value="KAJ3497312.1"/>
    <property type="molecule type" value="Genomic_DNA"/>
</dbReference>